<accession>A0ABV3QZS2</accession>
<protein>
    <submittedName>
        <fullName evidence="8">GtrA family protein</fullName>
    </submittedName>
</protein>
<evidence type="ECO:0000313" key="8">
    <source>
        <dbReference type="EMBL" id="MEW9806330.1"/>
    </source>
</evidence>
<keyword evidence="9" id="KW-1185">Reference proteome</keyword>
<reference evidence="8 9" key="1">
    <citation type="submission" date="2024-06" db="EMBL/GenBank/DDBJ databases">
        <authorList>
            <person name="Tuo L."/>
        </authorList>
    </citation>
    <scope>NUCLEOTIDE SEQUENCE [LARGE SCALE GENOMIC DNA]</scope>
    <source>
        <strain evidence="8 9">ZMM04-5</strain>
    </source>
</reference>
<dbReference type="InterPro" id="IPR007267">
    <property type="entry name" value="GtrA_DPMS_TM"/>
</dbReference>
<feature type="domain" description="GtrA/DPMS transmembrane" evidence="7">
    <location>
        <begin position="6"/>
        <end position="122"/>
    </location>
</feature>
<feature type="transmembrane region" description="Helical" evidence="6">
    <location>
        <begin position="71"/>
        <end position="93"/>
    </location>
</feature>
<dbReference type="PANTHER" id="PTHR38459">
    <property type="entry name" value="PROPHAGE BACTOPRENOL-LINKED GLUCOSE TRANSLOCASE HOMOLOG"/>
    <property type="match status" value="1"/>
</dbReference>
<feature type="transmembrane region" description="Helical" evidence="6">
    <location>
        <begin position="7"/>
        <end position="28"/>
    </location>
</feature>
<comment type="similarity">
    <text evidence="2">Belongs to the GtrA family.</text>
</comment>
<evidence type="ECO:0000313" key="9">
    <source>
        <dbReference type="Proteomes" id="UP001556196"/>
    </source>
</evidence>
<comment type="subcellular location">
    <subcellularLocation>
        <location evidence="1">Membrane</location>
        <topology evidence="1">Multi-pass membrane protein</topology>
    </subcellularLocation>
</comment>
<dbReference type="InterPro" id="IPR051401">
    <property type="entry name" value="GtrA_CellWall_Glycosyl"/>
</dbReference>
<comment type="caution">
    <text evidence="8">The sequence shown here is derived from an EMBL/GenBank/DDBJ whole genome shotgun (WGS) entry which is preliminary data.</text>
</comment>
<evidence type="ECO:0000256" key="6">
    <source>
        <dbReference type="SAM" id="Phobius"/>
    </source>
</evidence>
<evidence type="ECO:0000256" key="2">
    <source>
        <dbReference type="ARBA" id="ARBA00009399"/>
    </source>
</evidence>
<sequence>MSRILRFAFVGGLGFVADAGMLLLLLAVSPLGPFSARLVSVSFAMTVTWLCNRTLTFAPSGRGVVQEGARYGSVAVGIACFNYLLYSGLLLAIPALPPLAALVIAAAAAMALSYLGYSRLVFDR</sequence>
<keyword evidence="4 6" id="KW-1133">Transmembrane helix</keyword>
<feature type="transmembrane region" description="Helical" evidence="6">
    <location>
        <begin position="34"/>
        <end position="51"/>
    </location>
</feature>
<keyword evidence="3 6" id="KW-0812">Transmembrane</keyword>
<dbReference type="Pfam" id="PF04138">
    <property type="entry name" value="GtrA_DPMS_TM"/>
    <property type="match status" value="1"/>
</dbReference>
<organism evidence="8 9">
    <name type="scientific">Mesorhizobium marinum</name>
    <dbReference type="NCBI Taxonomy" id="3228790"/>
    <lineage>
        <taxon>Bacteria</taxon>
        <taxon>Pseudomonadati</taxon>
        <taxon>Pseudomonadota</taxon>
        <taxon>Alphaproteobacteria</taxon>
        <taxon>Hyphomicrobiales</taxon>
        <taxon>Phyllobacteriaceae</taxon>
        <taxon>Mesorhizobium</taxon>
    </lineage>
</organism>
<evidence type="ECO:0000256" key="3">
    <source>
        <dbReference type="ARBA" id="ARBA00022692"/>
    </source>
</evidence>
<evidence type="ECO:0000256" key="5">
    <source>
        <dbReference type="ARBA" id="ARBA00023136"/>
    </source>
</evidence>
<dbReference type="Proteomes" id="UP001556196">
    <property type="component" value="Unassembled WGS sequence"/>
</dbReference>
<proteinExistence type="inferred from homology"/>
<name>A0ABV3QZS2_9HYPH</name>
<dbReference type="RefSeq" id="WP_367723402.1">
    <property type="nucleotide sequence ID" value="NZ_JBFOCI010000002.1"/>
</dbReference>
<feature type="transmembrane region" description="Helical" evidence="6">
    <location>
        <begin position="99"/>
        <end position="117"/>
    </location>
</feature>
<keyword evidence="5 6" id="KW-0472">Membrane</keyword>
<dbReference type="PANTHER" id="PTHR38459:SF1">
    <property type="entry name" value="PROPHAGE BACTOPRENOL-LINKED GLUCOSE TRANSLOCASE HOMOLOG"/>
    <property type="match status" value="1"/>
</dbReference>
<gene>
    <name evidence="8" type="ORF">ABUE31_10070</name>
</gene>
<evidence type="ECO:0000256" key="4">
    <source>
        <dbReference type="ARBA" id="ARBA00022989"/>
    </source>
</evidence>
<dbReference type="EMBL" id="JBFOCI010000002">
    <property type="protein sequence ID" value="MEW9806330.1"/>
    <property type="molecule type" value="Genomic_DNA"/>
</dbReference>
<evidence type="ECO:0000256" key="1">
    <source>
        <dbReference type="ARBA" id="ARBA00004141"/>
    </source>
</evidence>
<evidence type="ECO:0000259" key="7">
    <source>
        <dbReference type="Pfam" id="PF04138"/>
    </source>
</evidence>